<feature type="domain" description="DUF2007" evidence="1">
    <location>
        <begin position="1"/>
        <end position="67"/>
    </location>
</feature>
<sequence length="87" mass="9256">MQTAYHAANAADAQILCDLLREEGVECHILGGYLQGAAGLLPAEPMVRIQVPDEQLQQAKVLIAAWEAATPLLDDSFDVHGNTSIGT</sequence>
<dbReference type="InterPro" id="IPR018551">
    <property type="entry name" value="DUF2007"/>
</dbReference>
<dbReference type="Gene3D" id="3.30.70.790">
    <property type="entry name" value="UreE, C-terminal domain"/>
    <property type="match status" value="1"/>
</dbReference>
<accession>A0ABS5DWG2</accession>
<evidence type="ECO:0000313" key="2">
    <source>
        <dbReference type="EMBL" id="MBQ0935480.1"/>
    </source>
</evidence>
<dbReference type="RefSeq" id="WP_210808469.1">
    <property type="nucleotide sequence ID" value="NZ_JAGQDG010000003.1"/>
</dbReference>
<proteinExistence type="predicted"/>
<gene>
    <name evidence="2" type="ORF">KAK11_09095</name>
</gene>
<evidence type="ECO:0000313" key="3">
    <source>
        <dbReference type="Proteomes" id="UP000672097"/>
    </source>
</evidence>
<dbReference type="EMBL" id="JAGQDG010000003">
    <property type="protein sequence ID" value="MBQ0935480.1"/>
    <property type="molecule type" value="Genomic_DNA"/>
</dbReference>
<comment type="caution">
    <text evidence="2">The sequence shown here is derived from an EMBL/GenBank/DDBJ whole genome shotgun (WGS) entry which is preliminary data.</text>
</comment>
<organism evidence="2 3">
    <name type="scientific">Ideonella paludis</name>
    <dbReference type="NCBI Taxonomy" id="1233411"/>
    <lineage>
        <taxon>Bacteria</taxon>
        <taxon>Pseudomonadati</taxon>
        <taxon>Pseudomonadota</taxon>
        <taxon>Betaproteobacteria</taxon>
        <taxon>Burkholderiales</taxon>
        <taxon>Sphaerotilaceae</taxon>
        <taxon>Ideonella</taxon>
    </lineage>
</organism>
<keyword evidence="3" id="KW-1185">Reference proteome</keyword>
<dbReference type="Proteomes" id="UP000672097">
    <property type="component" value="Unassembled WGS sequence"/>
</dbReference>
<dbReference type="Pfam" id="PF09413">
    <property type="entry name" value="DUF2007"/>
    <property type="match status" value="1"/>
</dbReference>
<protein>
    <submittedName>
        <fullName evidence="2">DUF2007 domain-containing protein</fullName>
    </submittedName>
</protein>
<reference evidence="2 3" key="1">
    <citation type="submission" date="2021-04" db="EMBL/GenBank/DDBJ databases">
        <title>The genome sequence of type strain Ideonella paludis KCTC 32238.</title>
        <authorList>
            <person name="Liu Y."/>
        </authorList>
    </citation>
    <scope>NUCLEOTIDE SEQUENCE [LARGE SCALE GENOMIC DNA]</scope>
    <source>
        <strain evidence="2 3">KCTC 32238</strain>
    </source>
</reference>
<name>A0ABS5DWG2_9BURK</name>
<evidence type="ECO:0000259" key="1">
    <source>
        <dbReference type="Pfam" id="PF09413"/>
    </source>
</evidence>